<protein>
    <submittedName>
        <fullName evidence="1">Uncharacterized protein</fullName>
    </submittedName>
</protein>
<proteinExistence type="predicted"/>
<keyword evidence="2" id="KW-1185">Reference proteome</keyword>
<name>A0A1L7N0Z9_9CAUD</name>
<dbReference type="RefSeq" id="YP_009598865.1">
    <property type="nucleotide sequence ID" value="NC_041911.1"/>
</dbReference>
<accession>A0A1L7N0Z9</accession>
<dbReference type="GeneID" id="40074567"/>
<sequence length="126" mass="14501">MSQPTKQEAPVKHIKHFLDLNFTVVAVPAEYRVEYTVYHIEGIGPDDAPLWHEKDASSSPSPVEKLEDAEVFLHGSVKWDGCSDWILDELQNNYMHSCDREGLLRVGEVMARCWDWTAELCPNWDE</sequence>
<dbReference type="Proteomes" id="UP000222831">
    <property type="component" value="Segment"/>
</dbReference>
<evidence type="ECO:0000313" key="1">
    <source>
        <dbReference type="EMBL" id="BAW19146.1"/>
    </source>
</evidence>
<dbReference type="EMBL" id="AP017924">
    <property type="protein sequence ID" value="BAW19146.1"/>
    <property type="molecule type" value="Genomic_DNA"/>
</dbReference>
<reference evidence="1 2" key="1">
    <citation type="submission" date="2016-12" db="EMBL/GenBank/DDBJ databases">
        <title>Characterization of two jumbo phages RP12 and RP31 infecting the phytopathogen Ralstonia solanacearum.</title>
        <authorList>
            <person name="Kawasaki T."/>
            <person name="Yoshikawa G."/>
            <person name="Ogata H."/>
            <person name="Yamada T."/>
        </authorList>
    </citation>
    <scope>NUCLEOTIDE SEQUENCE [LARGE SCALE GENOMIC DNA]</scope>
    <source>
        <strain evidence="1 2">RP12</strain>
    </source>
</reference>
<organism evidence="1 2">
    <name type="scientific">Ralstonia phage RP12</name>
    <dbReference type="NCBI Taxonomy" id="1923889"/>
    <lineage>
        <taxon>Viruses</taxon>
        <taxon>Duplodnaviria</taxon>
        <taxon>Heunggongvirae</taxon>
        <taxon>Uroviricota</taxon>
        <taxon>Caudoviricetes</taxon>
        <taxon>Chimalliviridae</taxon>
        <taxon>Ripduovirus</taxon>
        <taxon>Ripduovirus RP12</taxon>
    </lineage>
</organism>
<evidence type="ECO:0000313" key="2">
    <source>
        <dbReference type="Proteomes" id="UP000222831"/>
    </source>
</evidence>
<dbReference type="KEGG" id="vg:40074567"/>